<organism evidence="1 2">
    <name type="scientific">Deinococcus rufus</name>
    <dbReference type="NCBI Taxonomy" id="2136097"/>
    <lineage>
        <taxon>Bacteria</taxon>
        <taxon>Thermotogati</taxon>
        <taxon>Deinococcota</taxon>
        <taxon>Deinococci</taxon>
        <taxon>Deinococcales</taxon>
        <taxon>Deinococcaceae</taxon>
        <taxon>Deinococcus</taxon>
    </lineage>
</organism>
<dbReference type="Proteomes" id="UP001595803">
    <property type="component" value="Unassembled WGS sequence"/>
</dbReference>
<reference evidence="2" key="1">
    <citation type="journal article" date="2019" name="Int. J. Syst. Evol. Microbiol.">
        <title>The Global Catalogue of Microorganisms (GCM) 10K type strain sequencing project: providing services to taxonomists for standard genome sequencing and annotation.</title>
        <authorList>
            <consortium name="The Broad Institute Genomics Platform"/>
            <consortium name="The Broad Institute Genome Sequencing Center for Infectious Disease"/>
            <person name="Wu L."/>
            <person name="Ma J."/>
        </authorList>
    </citation>
    <scope>NUCLEOTIDE SEQUENCE [LARGE SCALE GENOMIC DNA]</scope>
    <source>
        <strain evidence="2">CCTCC AB 2017081</strain>
    </source>
</reference>
<protein>
    <recommendedName>
        <fullName evidence="3">MJ0042 family finger-like domain-containing protein</fullName>
    </recommendedName>
</protein>
<proteinExistence type="predicted"/>
<gene>
    <name evidence="1" type="ORF">ACFOSB_11715</name>
</gene>
<accession>A0ABV7Z981</accession>
<evidence type="ECO:0000313" key="2">
    <source>
        <dbReference type="Proteomes" id="UP001595803"/>
    </source>
</evidence>
<dbReference type="EMBL" id="JBHRZG010000011">
    <property type="protein sequence ID" value="MFC3833525.1"/>
    <property type="molecule type" value="Genomic_DNA"/>
</dbReference>
<sequence>MAPIARCPACGYIFQAHGLIGGTVDNVHLRGNRISCPRCGSLANVRDGVYDIKDDVATFLADNVRDAATVRQLRARLAETLAEASEDRVRRSLSESAPQLSKRTEGLPFGELLALLALILAVLQLIQPSLDAQDNRDVRLTPEQFQQLLDAASRK</sequence>
<keyword evidence="2" id="KW-1185">Reference proteome</keyword>
<dbReference type="RefSeq" id="WP_380102164.1">
    <property type="nucleotide sequence ID" value="NZ_JBHRZG010000011.1"/>
</dbReference>
<evidence type="ECO:0008006" key="3">
    <source>
        <dbReference type="Google" id="ProtNLM"/>
    </source>
</evidence>
<evidence type="ECO:0000313" key="1">
    <source>
        <dbReference type="EMBL" id="MFC3833525.1"/>
    </source>
</evidence>
<comment type="caution">
    <text evidence="1">The sequence shown here is derived from an EMBL/GenBank/DDBJ whole genome shotgun (WGS) entry which is preliminary data.</text>
</comment>
<name>A0ABV7Z981_9DEIO</name>